<organism evidence="1 2">
    <name type="scientific">Herbaspirillum hiltneri N3</name>
    <dbReference type="NCBI Taxonomy" id="1262470"/>
    <lineage>
        <taxon>Bacteria</taxon>
        <taxon>Pseudomonadati</taxon>
        <taxon>Pseudomonadota</taxon>
        <taxon>Betaproteobacteria</taxon>
        <taxon>Burkholderiales</taxon>
        <taxon>Oxalobacteraceae</taxon>
        <taxon>Herbaspirillum</taxon>
    </lineage>
</organism>
<dbReference type="Proteomes" id="UP000063429">
    <property type="component" value="Chromosome"/>
</dbReference>
<proteinExistence type="predicted"/>
<dbReference type="RefSeq" id="WP_053195564.1">
    <property type="nucleotide sequence ID" value="NZ_CP011409.1"/>
</dbReference>
<evidence type="ECO:0000313" key="1">
    <source>
        <dbReference type="EMBL" id="AKZ62064.1"/>
    </source>
</evidence>
<sequence>MSPVASPAIVLLQQLETLLRDPVMGPRVAQRVAAAMEAVVQEKNAGEAVRPDLEAYARLWIPAWDEAGREQAWISLASI</sequence>
<protein>
    <submittedName>
        <fullName evidence="1">Uncharacterized protein</fullName>
    </submittedName>
</protein>
<dbReference type="EMBL" id="CP011409">
    <property type="protein sequence ID" value="AKZ62064.1"/>
    <property type="molecule type" value="Genomic_DNA"/>
</dbReference>
<keyword evidence="2" id="KW-1185">Reference proteome</keyword>
<evidence type="ECO:0000313" key="2">
    <source>
        <dbReference type="Proteomes" id="UP000063429"/>
    </source>
</evidence>
<name>A0ABN4HTY3_9BURK</name>
<reference evidence="2" key="1">
    <citation type="journal article" date="2015" name="Genome Announc.">
        <title>Complete Genome Sequence of Herbaspirillum hiltneri N3 (DSM 17495), Isolated from Surface-Sterilized Wheat Roots.</title>
        <authorList>
            <person name="Guizelini D."/>
            <person name="Saizaki P.M."/>
            <person name="Coimbra N.A."/>
            <person name="Weiss V.A."/>
            <person name="Faoro H."/>
            <person name="Sfeir M.Z."/>
            <person name="Baura V.A."/>
            <person name="Monteiro R.A."/>
            <person name="Chubatsu L.S."/>
            <person name="Souza E.M."/>
            <person name="Cruz L.M."/>
            <person name="Pedrosa F.O."/>
            <person name="Raittz R.T."/>
            <person name="Marchaukoski J.N."/>
            <person name="Steffens M.B."/>
        </authorList>
    </citation>
    <scope>NUCLEOTIDE SEQUENCE [LARGE SCALE GENOMIC DNA]</scope>
    <source>
        <strain evidence="2">N3</strain>
    </source>
</reference>
<accession>A0ABN4HTY3</accession>
<gene>
    <name evidence="1" type="ORF">F506_04705</name>
</gene>